<evidence type="ECO:0000313" key="3">
    <source>
        <dbReference type="EMBL" id="KAJ0410446.1"/>
    </source>
</evidence>
<keyword evidence="2" id="KW-0472">Membrane</keyword>
<dbReference type="AlphaFoldDB" id="A0AAD5LRG3"/>
<dbReference type="EMBL" id="JAKCXM010000001">
    <property type="protein sequence ID" value="KAJ0410446.1"/>
    <property type="molecule type" value="Genomic_DNA"/>
</dbReference>
<reference evidence="3" key="1">
    <citation type="submission" date="2021-12" db="EMBL/GenBank/DDBJ databases">
        <title>Prjna785345.</title>
        <authorList>
            <person name="Rujirawat T."/>
            <person name="Krajaejun T."/>
        </authorList>
    </citation>
    <scope>NUCLEOTIDE SEQUENCE</scope>
    <source>
        <strain evidence="3">Pi057C3</strain>
    </source>
</reference>
<organism evidence="3 4">
    <name type="scientific">Pythium insidiosum</name>
    <name type="common">Pythiosis disease agent</name>
    <dbReference type="NCBI Taxonomy" id="114742"/>
    <lineage>
        <taxon>Eukaryota</taxon>
        <taxon>Sar</taxon>
        <taxon>Stramenopiles</taxon>
        <taxon>Oomycota</taxon>
        <taxon>Peronosporomycetes</taxon>
        <taxon>Pythiales</taxon>
        <taxon>Pythiaceae</taxon>
        <taxon>Pythium</taxon>
    </lineage>
</organism>
<keyword evidence="4" id="KW-1185">Reference proteome</keyword>
<comment type="caution">
    <text evidence="3">The sequence shown here is derived from an EMBL/GenBank/DDBJ whole genome shotgun (WGS) entry which is preliminary data.</text>
</comment>
<keyword evidence="2" id="KW-0812">Transmembrane</keyword>
<dbReference type="PANTHER" id="PTHR35895:SF1">
    <property type="entry name" value="LIPID-BINDING SERUM GLYCOPROTEIN C-TERMINAL DOMAIN-CONTAINING PROTEIN"/>
    <property type="match status" value="1"/>
</dbReference>
<protein>
    <submittedName>
        <fullName evidence="3">Uncharacterized protein</fullName>
    </submittedName>
</protein>
<sequence length="850" mass="92324">MANEPLAVTPPVGSAGVRSPADPYHQHQHERASFAVEKSIAGTAHAKEAEELELEDALHGPKRKRFFCWRLTKKKWIAACVASLLVVIAAALLIVFFAVIPSIFQSFANKVELQVNYLDLKTLSADPASREVDVELSVRIKHDGSRDARIDEAMVRMFYGGKYFGTLRLPEQHLMKGQKEFDLLIRDTAVVEDVDVFNQLAVGAVTKQSISIDAKAEVKAHAAGLSYGGLDLNRQLAVKVLDNFRDPAPVVNQIALKACERDAYKLQINATIDNDSQLGLDGIGQLNMSVYYQQGFLGHAVSQDAKRGLPRGVNVMLFDVTVSKDPKTMGVMMQMLGGLLGLNAQFYITGDNPYATRAVLLQGALRSLNMSILYTDVTPLDLKAAPERESPTGTTSPPPAPRRGNRRDSLVRSSSHPSGAVPVRPGAGLAGSALKPLAAPVTPTPSLRSVVFGSCSDVLSVVVAVLFERIKATASYSWDSTAVTVDCTTVRKAKLLFVQLLEKAQRGRGEWQGFSSDSRRRSALGLDAGSTPTDVLVAALEGLSNDEVLAVLHELMDVCFRSLRGAVISPSVYAAHRGKLQSFMFPIEGASPCPPALHTLLGLRTLLHDAGRDEQCVLLRLLCLWNAMALTATSTDLHRIVDEHHHVVFSESSEMEFMTARGTPSRPDPLARDLLLLLIHYRDILFSELEFYAIRSEMQFLPSASLRDEAEAEAPASTPPMATMIHLSPPFASHEVRREWIDSPSDGTDSTSSSSRRRHRAKKALTPKKLETAAFSRIPRGPVPTKRTTADASTNPSPPPTPASRASLQSNDRPSQELSKSSAITVSIAATTVCALATVALLAFRRATRS</sequence>
<feature type="region of interest" description="Disordered" evidence="1">
    <location>
        <begin position="383"/>
        <end position="425"/>
    </location>
</feature>
<dbReference type="GO" id="GO:0016020">
    <property type="term" value="C:membrane"/>
    <property type="evidence" value="ECO:0007669"/>
    <property type="project" value="TreeGrafter"/>
</dbReference>
<feature type="compositionally biased region" description="Basic residues" evidence="1">
    <location>
        <begin position="755"/>
        <end position="766"/>
    </location>
</feature>
<feature type="compositionally biased region" description="Low complexity" evidence="1">
    <location>
        <begin position="742"/>
        <end position="754"/>
    </location>
</feature>
<dbReference type="Pfam" id="PF12505">
    <property type="entry name" value="DUF3712"/>
    <property type="match status" value="1"/>
</dbReference>
<dbReference type="PANTHER" id="PTHR35895">
    <property type="entry name" value="CHROMOSOME 16, WHOLE GENOME SHOTGUN SEQUENCE"/>
    <property type="match status" value="1"/>
</dbReference>
<dbReference type="Proteomes" id="UP001209570">
    <property type="component" value="Unassembled WGS sequence"/>
</dbReference>
<evidence type="ECO:0000256" key="1">
    <source>
        <dbReference type="SAM" id="MobiDB-lite"/>
    </source>
</evidence>
<gene>
    <name evidence="3" type="ORF">P43SY_002778</name>
</gene>
<evidence type="ECO:0000313" key="4">
    <source>
        <dbReference type="Proteomes" id="UP001209570"/>
    </source>
</evidence>
<name>A0AAD5LRG3_PYTIN</name>
<feature type="region of interest" description="Disordered" evidence="1">
    <location>
        <begin position="741"/>
        <end position="818"/>
    </location>
</feature>
<feature type="transmembrane region" description="Helical" evidence="2">
    <location>
        <begin position="76"/>
        <end position="100"/>
    </location>
</feature>
<keyword evidence="2" id="KW-1133">Transmembrane helix</keyword>
<feature type="transmembrane region" description="Helical" evidence="2">
    <location>
        <begin position="823"/>
        <end position="844"/>
    </location>
</feature>
<accession>A0AAD5LRG3</accession>
<feature type="compositionally biased region" description="Polar residues" evidence="1">
    <location>
        <begin position="808"/>
        <end position="818"/>
    </location>
</feature>
<dbReference type="InterPro" id="IPR046368">
    <property type="entry name" value="Tag1"/>
</dbReference>
<proteinExistence type="predicted"/>
<feature type="region of interest" description="Disordered" evidence="1">
    <location>
        <begin position="1"/>
        <end position="23"/>
    </location>
</feature>
<dbReference type="InterPro" id="IPR022185">
    <property type="entry name" value="DUF3712"/>
</dbReference>
<evidence type="ECO:0000256" key="2">
    <source>
        <dbReference type="SAM" id="Phobius"/>
    </source>
</evidence>